<evidence type="ECO:0000313" key="3">
    <source>
        <dbReference type="EMBL" id="PON34552.1"/>
    </source>
</evidence>
<accession>A0A2P5ADE8</accession>
<dbReference type="OrthoDB" id="10605170at2759"/>
<dbReference type="Proteomes" id="UP000237105">
    <property type="component" value="Unassembled WGS sequence"/>
</dbReference>
<organism evidence="3 4">
    <name type="scientific">Parasponia andersonii</name>
    <name type="common">Sponia andersonii</name>
    <dbReference type="NCBI Taxonomy" id="3476"/>
    <lineage>
        <taxon>Eukaryota</taxon>
        <taxon>Viridiplantae</taxon>
        <taxon>Streptophyta</taxon>
        <taxon>Embryophyta</taxon>
        <taxon>Tracheophyta</taxon>
        <taxon>Spermatophyta</taxon>
        <taxon>Magnoliopsida</taxon>
        <taxon>eudicotyledons</taxon>
        <taxon>Gunneridae</taxon>
        <taxon>Pentapetalae</taxon>
        <taxon>rosids</taxon>
        <taxon>fabids</taxon>
        <taxon>Rosales</taxon>
        <taxon>Cannabaceae</taxon>
        <taxon>Parasponia</taxon>
    </lineage>
</organism>
<sequence>MIIIFLGFLTKSVLVVMHPNLEHVTLDPSLVTELLDQFIILLLNPPSQPLRQPQHPLLLLLAKLGPKPLLIRRTRIRTHFRLLRLHPHRSGLRRPPGPRGCGSPLRRRTSRAEPEAYGAAPRGGTRWANGSKERIADEGSGARGGHRRAALLPLVLRWARRTRSLSGESSGGSYTRRILARRVCLRLQPLGTRRSRLRRGHPYPRHGFLGTLCTSASSAGPPTPRLVLHPNSAF</sequence>
<feature type="signal peptide" evidence="2">
    <location>
        <begin position="1"/>
        <end position="17"/>
    </location>
</feature>
<evidence type="ECO:0000313" key="4">
    <source>
        <dbReference type="Proteomes" id="UP000237105"/>
    </source>
</evidence>
<evidence type="ECO:0000256" key="1">
    <source>
        <dbReference type="SAM" id="MobiDB-lite"/>
    </source>
</evidence>
<comment type="caution">
    <text evidence="3">The sequence shown here is derived from an EMBL/GenBank/DDBJ whole genome shotgun (WGS) entry which is preliminary data.</text>
</comment>
<keyword evidence="2" id="KW-0732">Signal</keyword>
<evidence type="ECO:0000256" key="2">
    <source>
        <dbReference type="SAM" id="SignalP"/>
    </source>
</evidence>
<dbReference type="AlphaFoldDB" id="A0A2P5ADE8"/>
<proteinExistence type="predicted"/>
<feature type="chain" id="PRO_5015138408" evidence="2">
    <location>
        <begin position="18"/>
        <end position="234"/>
    </location>
</feature>
<name>A0A2P5ADE8_PARAD</name>
<protein>
    <submittedName>
        <fullName evidence="3">Uncharacterized protein</fullName>
    </submittedName>
</protein>
<feature type="region of interest" description="Disordered" evidence="1">
    <location>
        <begin position="215"/>
        <end position="234"/>
    </location>
</feature>
<feature type="region of interest" description="Disordered" evidence="1">
    <location>
        <begin position="88"/>
        <end position="129"/>
    </location>
</feature>
<dbReference type="EMBL" id="JXTB01000653">
    <property type="protein sequence ID" value="PON34552.1"/>
    <property type="molecule type" value="Genomic_DNA"/>
</dbReference>
<reference evidence="4" key="1">
    <citation type="submission" date="2016-06" db="EMBL/GenBank/DDBJ databases">
        <title>Parallel loss of symbiosis genes in relatives of nitrogen-fixing non-legume Parasponia.</title>
        <authorList>
            <person name="Van Velzen R."/>
            <person name="Holmer R."/>
            <person name="Bu F."/>
            <person name="Rutten L."/>
            <person name="Van Zeijl A."/>
            <person name="Liu W."/>
            <person name="Santuari L."/>
            <person name="Cao Q."/>
            <person name="Sharma T."/>
            <person name="Shen D."/>
            <person name="Roswanjaya Y."/>
            <person name="Wardhani T."/>
            <person name="Kalhor M.S."/>
            <person name="Jansen J."/>
            <person name="Van den Hoogen J."/>
            <person name="Gungor B."/>
            <person name="Hartog M."/>
            <person name="Hontelez J."/>
            <person name="Verver J."/>
            <person name="Yang W.-C."/>
            <person name="Schijlen E."/>
            <person name="Repin R."/>
            <person name="Schilthuizen M."/>
            <person name="Schranz E."/>
            <person name="Heidstra R."/>
            <person name="Miyata K."/>
            <person name="Fedorova E."/>
            <person name="Kohlen W."/>
            <person name="Bisseling T."/>
            <person name="Smit S."/>
            <person name="Geurts R."/>
        </authorList>
    </citation>
    <scope>NUCLEOTIDE SEQUENCE [LARGE SCALE GENOMIC DNA]</scope>
    <source>
        <strain evidence="4">cv. WU1-14</strain>
    </source>
</reference>
<gene>
    <name evidence="3" type="ORF">PanWU01x14_343380</name>
</gene>
<keyword evidence="4" id="KW-1185">Reference proteome</keyword>